<organism evidence="1 2">
    <name type="scientific">Fictibacillus arsenicus</name>
    <dbReference type="NCBI Taxonomy" id="255247"/>
    <lineage>
        <taxon>Bacteria</taxon>
        <taxon>Bacillati</taxon>
        <taxon>Bacillota</taxon>
        <taxon>Bacilli</taxon>
        <taxon>Bacillales</taxon>
        <taxon>Fictibacillaceae</taxon>
        <taxon>Fictibacillus</taxon>
    </lineage>
</organism>
<gene>
    <name evidence="1" type="ORF">UN64_19715</name>
</gene>
<accession>A0A1V3FZF7</accession>
<evidence type="ECO:0008006" key="3">
    <source>
        <dbReference type="Google" id="ProtNLM"/>
    </source>
</evidence>
<dbReference type="AlphaFoldDB" id="A0A1V3FZF7"/>
<protein>
    <recommendedName>
        <fullName evidence="3">Phage tail protein</fullName>
    </recommendedName>
</protein>
<dbReference type="Pfam" id="PF25595">
    <property type="entry name" value="Phage_TTP_16"/>
    <property type="match status" value="1"/>
</dbReference>
<evidence type="ECO:0000313" key="1">
    <source>
        <dbReference type="EMBL" id="OOE06975.1"/>
    </source>
</evidence>
<reference evidence="1 2" key="1">
    <citation type="submission" date="2016-11" db="EMBL/GenBank/DDBJ databases">
        <authorList>
            <person name="Jaros S."/>
            <person name="Januszkiewicz K."/>
            <person name="Wedrychowicz H."/>
        </authorList>
    </citation>
    <scope>NUCLEOTIDE SEQUENCE [LARGE SCALE GENOMIC DNA]</scope>
    <source>
        <strain evidence="1 2">Con a/3</strain>
    </source>
</reference>
<dbReference type="RefSeq" id="WP_077365933.1">
    <property type="nucleotide sequence ID" value="NZ_MQMF01000020.1"/>
</dbReference>
<evidence type="ECO:0000313" key="2">
    <source>
        <dbReference type="Proteomes" id="UP000188597"/>
    </source>
</evidence>
<proteinExistence type="predicted"/>
<dbReference type="EMBL" id="MQMF01000020">
    <property type="protein sequence ID" value="OOE06975.1"/>
    <property type="molecule type" value="Genomic_DNA"/>
</dbReference>
<comment type="caution">
    <text evidence="1">The sequence shown here is derived from an EMBL/GenBank/DDBJ whole genome shotgun (WGS) entry which is preliminary data.</text>
</comment>
<dbReference type="Proteomes" id="UP000188597">
    <property type="component" value="Unassembled WGS sequence"/>
</dbReference>
<dbReference type="OrthoDB" id="5142748at2"/>
<name>A0A1V3FZF7_9BACL</name>
<dbReference type="InterPro" id="IPR058009">
    <property type="entry name" value="TTP_Phage_16"/>
</dbReference>
<sequence>MTVTPEITPLTALPPKTFGDQRMKVTFLPVIPEDLDSISVAVLNAGIESSCRLAKDGTTFRFTASETINEAAICEPAGAQAAGRDNYEATANIFRFWDPTNPGNADAEGDALFSALRVKGSTGVFVIRYTGKKWDAPWAAGDEYQAFVVASDNWSMPDNPHEGYMKATVPLMVSNAEANGVATA</sequence>